<feature type="domain" description="Radical SAM core" evidence="9">
    <location>
        <begin position="50"/>
        <end position="267"/>
    </location>
</feature>
<dbReference type="PROSITE" id="PS51918">
    <property type="entry name" value="RADICAL_SAM"/>
    <property type="match status" value="1"/>
</dbReference>
<evidence type="ECO:0000256" key="2">
    <source>
        <dbReference type="ARBA" id="ARBA00022679"/>
    </source>
</evidence>
<dbReference type="Proteomes" id="UP001431776">
    <property type="component" value="Unassembled WGS sequence"/>
</dbReference>
<dbReference type="GO" id="GO:0046872">
    <property type="term" value="F:metal ion binding"/>
    <property type="evidence" value="ECO:0007669"/>
    <property type="project" value="UniProtKB-KW"/>
</dbReference>
<dbReference type="SMART" id="SM00729">
    <property type="entry name" value="Elp3"/>
    <property type="match status" value="1"/>
</dbReference>
<dbReference type="GO" id="GO:0005737">
    <property type="term" value="C:cytoplasm"/>
    <property type="evidence" value="ECO:0007669"/>
    <property type="project" value="UniProtKB-SubCell"/>
</dbReference>
<dbReference type="SFLD" id="SFLDG01058">
    <property type="entry name" value="lipoyl_synthase_like"/>
    <property type="match status" value="1"/>
</dbReference>
<proteinExistence type="inferred from homology"/>
<comment type="similarity">
    <text evidence="8">Belongs to the radical SAM superfamily. Lipoyl synthase family.</text>
</comment>
<dbReference type="NCBIfam" id="TIGR00510">
    <property type="entry name" value="lipA"/>
    <property type="match status" value="1"/>
</dbReference>
<evidence type="ECO:0000256" key="1">
    <source>
        <dbReference type="ARBA" id="ARBA00022485"/>
    </source>
</evidence>
<evidence type="ECO:0000256" key="4">
    <source>
        <dbReference type="ARBA" id="ARBA00022723"/>
    </source>
</evidence>
<dbReference type="GO" id="GO:0051539">
    <property type="term" value="F:4 iron, 4 sulfur cluster binding"/>
    <property type="evidence" value="ECO:0007669"/>
    <property type="project" value="UniProtKB-UniRule"/>
</dbReference>
<keyword evidence="3 8" id="KW-0949">S-adenosyl-L-methionine</keyword>
<dbReference type="GO" id="GO:0009249">
    <property type="term" value="P:protein lipoylation"/>
    <property type="evidence" value="ECO:0007669"/>
    <property type="project" value="UniProtKB-UniRule"/>
</dbReference>
<evidence type="ECO:0000256" key="3">
    <source>
        <dbReference type="ARBA" id="ARBA00022691"/>
    </source>
</evidence>
<feature type="binding site" evidence="8">
    <location>
        <position position="38"/>
    </location>
    <ligand>
        <name>[4Fe-4S] cluster</name>
        <dbReference type="ChEBI" id="CHEBI:49883"/>
        <label>1</label>
    </ligand>
</feature>
<feature type="binding site" evidence="8">
    <location>
        <position position="64"/>
    </location>
    <ligand>
        <name>[4Fe-4S] cluster</name>
        <dbReference type="ChEBI" id="CHEBI:49883"/>
        <label>2</label>
        <note>4Fe-4S-S-AdoMet</note>
    </ligand>
</feature>
<accession>A0AAW6U186</accession>
<dbReference type="InterPro" id="IPR006638">
    <property type="entry name" value="Elp3/MiaA/NifB-like_rSAM"/>
</dbReference>
<name>A0AAW6U186_9BACT</name>
<comment type="pathway">
    <text evidence="8">Protein modification; protein lipoylation via endogenous pathway; protein N(6)-(lipoyl)lysine from octanoyl-[acyl-carrier-protein]: step 2/2.</text>
</comment>
<dbReference type="SFLD" id="SFLDF00271">
    <property type="entry name" value="lipoyl_synthase"/>
    <property type="match status" value="1"/>
</dbReference>
<evidence type="ECO:0000313" key="11">
    <source>
        <dbReference type="Proteomes" id="UP001431776"/>
    </source>
</evidence>
<keyword evidence="6 8" id="KW-0411">Iron-sulfur</keyword>
<keyword evidence="2 8" id="KW-0808">Transferase</keyword>
<keyword evidence="4 8" id="KW-0479">Metal-binding</keyword>
<keyword evidence="1 8" id="KW-0004">4Fe-4S</keyword>
<keyword evidence="5 8" id="KW-0408">Iron</keyword>
<dbReference type="NCBIfam" id="NF004019">
    <property type="entry name" value="PRK05481.1"/>
    <property type="match status" value="1"/>
</dbReference>
<evidence type="ECO:0000256" key="5">
    <source>
        <dbReference type="ARBA" id="ARBA00023004"/>
    </source>
</evidence>
<sequence>MTANAKRLPPWLRRPWPASHSFQHTEQTLESLHIETICSHANCPNKGECWGRGTATVLILGNVCTRNCKFCSVGTGRPKPPDLTEPARLARMVQEMGLKYLVMTSVNRDDLPDGGAGHFRDCIVEVRKQCPSVRFEILTPDFRDNQSEALEILADALPFVFAHNVETVPSLYPKARSGGNYRLSLGLLEMAGRRYPGIPTKSSIMLGLGETDEEVMQVLRDLRAVGCRRITIGQYLKPSGDSLDVNDYIRPEKFQWWADQARQVGFSWVQSSPFARSSYFAERQCT</sequence>
<dbReference type="SFLD" id="SFLDS00029">
    <property type="entry name" value="Radical_SAM"/>
    <property type="match status" value="1"/>
</dbReference>
<comment type="caution">
    <text evidence="10">The sequence shown here is derived from an EMBL/GenBank/DDBJ whole genome shotgun (WGS) entry which is preliminary data.</text>
</comment>
<dbReference type="PANTHER" id="PTHR10949:SF0">
    <property type="entry name" value="LIPOYL SYNTHASE, MITOCHONDRIAL"/>
    <property type="match status" value="1"/>
</dbReference>
<feature type="binding site" evidence="8">
    <location>
        <position position="43"/>
    </location>
    <ligand>
        <name>[4Fe-4S] cluster</name>
        <dbReference type="ChEBI" id="CHEBI:49883"/>
        <label>1</label>
    </ligand>
</feature>
<dbReference type="InterPro" id="IPR058240">
    <property type="entry name" value="rSAM_sf"/>
</dbReference>
<gene>
    <name evidence="8 10" type="primary">lipA</name>
    <name evidence="10" type="ORF">QJ522_16225</name>
</gene>
<feature type="binding site" evidence="8">
    <location>
        <position position="49"/>
    </location>
    <ligand>
        <name>[4Fe-4S] cluster</name>
        <dbReference type="ChEBI" id="CHEBI:49883"/>
        <label>1</label>
    </ligand>
</feature>
<dbReference type="AlphaFoldDB" id="A0AAW6U186"/>
<dbReference type="RefSeq" id="WP_349246015.1">
    <property type="nucleotide sequence ID" value="NZ_JASCXX010000022.1"/>
</dbReference>
<dbReference type="SUPFAM" id="SSF102114">
    <property type="entry name" value="Radical SAM enzymes"/>
    <property type="match status" value="1"/>
</dbReference>
<comment type="catalytic activity">
    <reaction evidence="7 8">
        <text>[[Fe-S] cluster scaffold protein carrying a second [4Fe-4S](2+) cluster] + N(6)-octanoyl-L-lysyl-[protein] + 2 oxidized [2Fe-2S]-[ferredoxin] + 2 S-adenosyl-L-methionine + 4 H(+) = [[Fe-S] cluster scaffold protein] + N(6)-[(R)-dihydrolipoyl]-L-lysyl-[protein] + 4 Fe(3+) + 2 hydrogen sulfide + 2 5'-deoxyadenosine + 2 L-methionine + 2 reduced [2Fe-2S]-[ferredoxin]</text>
        <dbReference type="Rhea" id="RHEA:16585"/>
        <dbReference type="Rhea" id="RHEA-COMP:9928"/>
        <dbReference type="Rhea" id="RHEA-COMP:10000"/>
        <dbReference type="Rhea" id="RHEA-COMP:10001"/>
        <dbReference type="Rhea" id="RHEA-COMP:10475"/>
        <dbReference type="Rhea" id="RHEA-COMP:14568"/>
        <dbReference type="Rhea" id="RHEA-COMP:14569"/>
        <dbReference type="ChEBI" id="CHEBI:15378"/>
        <dbReference type="ChEBI" id="CHEBI:17319"/>
        <dbReference type="ChEBI" id="CHEBI:29034"/>
        <dbReference type="ChEBI" id="CHEBI:29919"/>
        <dbReference type="ChEBI" id="CHEBI:33722"/>
        <dbReference type="ChEBI" id="CHEBI:33737"/>
        <dbReference type="ChEBI" id="CHEBI:33738"/>
        <dbReference type="ChEBI" id="CHEBI:57844"/>
        <dbReference type="ChEBI" id="CHEBI:59789"/>
        <dbReference type="ChEBI" id="CHEBI:78809"/>
        <dbReference type="ChEBI" id="CHEBI:83100"/>
        <dbReference type="EC" id="2.8.1.8"/>
    </reaction>
</comment>
<dbReference type="EC" id="2.8.1.8" evidence="8"/>
<dbReference type="InterPro" id="IPR007197">
    <property type="entry name" value="rSAM"/>
</dbReference>
<evidence type="ECO:0000256" key="7">
    <source>
        <dbReference type="ARBA" id="ARBA00047326"/>
    </source>
</evidence>
<organism evidence="10 11">
    <name type="scientific">Anaerobaca lacustris</name>
    <dbReference type="NCBI Taxonomy" id="3044600"/>
    <lineage>
        <taxon>Bacteria</taxon>
        <taxon>Pseudomonadati</taxon>
        <taxon>Planctomycetota</taxon>
        <taxon>Phycisphaerae</taxon>
        <taxon>Sedimentisphaerales</taxon>
        <taxon>Anaerobacaceae</taxon>
        <taxon>Anaerobaca</taxon>
    </lineage>
</organism>
<dbReference type="CDD" id="cd01335">
    <property type="entry name" value="Radical_SAM"/>
    <property type="match status" value="1"/>
</dbReference>
<comment type="subcellular location">
    <subcellularLocation>
        <location evidence="8">Cytoplasm</location>
    </subcellularLocation>
</comment>
<evidence type="ECO:0000259" key="9">
    <source>
        <dbReference type="PROSITE" id="PS51918"/>
    </source>
</evidence>
<dbReference type="Gene3D" id="3.20.20.70">
    <property type="entry name" value="Aldolase class I"/>
    <property type="match status" value="1"/>
</dbReference>
<protein>
    <recommendedName>
        <fullName evidence="8">Lipoyl synthase</fullName>
        <ecNumber evidence="8">2.8.1.8</ecNumber>
    </recommendedName>
    <alternativeName>
        <fullName evidence="8">Lip-syn</fullName>
        <shortName evidence="8">LS</shortName>
    </alternativeName>
    <alternativeName>
        <fullName evidence="8">Lipoate synthase</fullName>
    </alternativeName>
    <alternativeName>
        <fullName evidence="8">Lipoic acid synthase</fullName>
    </alternativeName>
    <alternativeName>
        <fullName evidence="8">Sulfur insertion protein LipA</fullName>
    </alternativeName>
</protein>
<comment type="cofactor">
    <cofactor evidence="8">
        <name>[4Fe-4S] cluster</name>
        <dbReference type="ChEBI" id="CHEBI:49883"/>
    </cofactor>
    <text evidence="8">Binds 2 [4Fe-4S] clusters per subunit. One cluster is coordinated with 3 cysteines and an exchangeable S-adenosyl-L-methionine.</text>
</comment>
<feature type="binding site" evidence="8">
    <location>
        <position position="68"/>
    </location>
    <ligand>
        <name>[4Fe-4S] cluster</name>
        <dbReference type="ChEBI" id="CHEBI:49883"/>
        <label>2</label>
        <note>4Fe-4S-S-AdoMet</note>
    </ligand>
</feature>
<feature type="binding site" evidence="8">
    <location>
        <position position="278"/>
    </location>
    <ligand>
        <name>[4Fe-4S] cluster</name>
        <dbReference type="ChEBI" id="CHEBI:49883"/>
        <label>1</label>
    </ligand>
</feature>
<evidence type="ECO:0000256" key="8">
    <source>
        <dbReference type="HAMAP-Rule" id="MF_00206"/>
    </source>
</evidence>
<comment type="function">
    <text evidence="8">Catalyzes the radical-mediated insertion of two sulfur atoms into the C-6 and C-8 positions of the octanoyl moiety bound to the lipoyl domains of lipoate-dependent enzymes, thereby converting the octanoylated domains into lipoylated derivatives.</text>
</comment>
<evidence type="ECO:0000313" key="10">
    <source>
        <dbReference type="EMBL" id="MDI6450605.1"/>
    </source>
</evidence>
<dbReference type="InterPro" id="IPR003698">
    <property type="entry name" value="Lipoyl_synth"/>
</dbReference>
<dbReference type="GO" id="GO:0016992">
    <property type="term" value="F:lipoate synthase activity"/>
    <property type="evidence" value="ECO:0007669"/>
    <property type="project" value="UniProtKB-UniRule"/>
</dbReference>
<dbReference type="PIRSF" id="PIRSF005963">
    <property type="entry name" value="Lipoyl_synth"/>
    <property type="match status" value="1"/>
</dbReference>
<keyword evidence="11" id="KW-1185">Reference proteome</keyword>
<dbReference type="Pfam" id="PF04055">
    <property type="entry name" value="Radical_SAM"/>
    <property type="match status" value="1"/>
</dbReference>
<feature type="binding site" evidence="8">
    <location>
        <position position="71"/>
    </location>
    <ligand>
        <name>[4Fe-4S] cluster</name>
        <dbReference type="ChEBI" id="CHEBI:49883"/>
        <label>2</label>
        <note>4Fe-4S-S-AdoMet</note>
    </ligand>
</feature>
<dbReference type="InterPro" id="IPR013785">
    <property type="entry name" value="Aldolase_TIM"/>
</dbReference>
<reference evidence="10" key="1">
    <citation type="submission" date="2023-05" db="EMBL/GenBank/DDBJ databases">
        <title>Anaerotaeda fermentans gen. nov., sp. nov., a novel anaerobic planctomycete of the new family within the order Sedimentisphaerales isolated from Taman Peninsula, Russia.</title>
        <authorList>
            <person name="Khomyakova M.A."/>
            <person name="Merkel A.Y."/>
            <person name="Slobodkin A.I."/>
        </authorList>
    </citation>
    <scope>NUCLEOTIDE SEQUENCE</scope>
    <source>
        <strain evidence="10">M17dextr</strain>
    </source>
</reference>
<dbReference type="NCBIfam" id="NF009544">
    <property type="entry name" value="PRK12928.1"/>
    <property type="match status" value="1"/>
</dbReference>
<dbReference type="PANTHER" id="PTHR10949">
    <property type="entry name" value="LIPOYL SYNTHASE"/>
    <property type="match status" value="1"/>
</dbReference>
<evidence type="ECO:0000256" key="6">
    <source>
        <dbReference type="ARBA" id="ARBA00023014"/>
    </source>
</evidence>
<dbReference type="HAMAP" id="MF_00206">
    <property type="entry name" value="Lipoyl_synth"/>
    <property type="match status" value="1"/>
</dbReference>
<keyword evidence="8" id="KW-0963">Cytoplasm</keyword>
<dbReference type="EMBL" id="JASCXX010000022">
    <property type="protein sequence ID" value="MDI6450605.1"/>
    <property type="molecule type" value="Genomic_DNA"/>
</dbReference>